<reference evidence="2 3" key="1">
    <citation type="submission" date="2016-10" db="EMBL/GenBank/DDBJ databases">
        <authorList>
            <person name="Varghese N."/>
            <person name="Submissions S."/>
        </authorList>
    </citation>
    <scope>NUCLEOTIDE SEQUENCE [LARGE SCALE GENOMIC DNA]</scope>
    <source>
        <strain evidence="2 3">DSM 18327</strain>
    </source>
</reference>
<organism evidence="2 3">
    <name type="scientific">Pseudomonas mohnii</name>
    <dbReference type="NCBI Taxonomy" id="395600"/>
    <lineage>
        <taxon>Bacteria</taxon>
        <taxon>Pseudomonadati</taxon>
        <taxon>Pseudomonadota</taxon>
        <taxon>Gammaproteobacteria</taxon>
        <taxon>Pseudomonadales</taxon>
        <taxon>Pseudomonadaceae</taxon>
        <taxon>Pseudomonas</taxon>
    </lineage>
</organism>
<evidence type="ECO:0000313" key="2">
    <source>
        <dbReference type="EMBL" id="SED31285.1"/>
    </source>
</evidence>
<gene>
    <name evidence="2" type="ORF">SAMN05216205_4880</name>
</gene>
<keyword evidence="1" id="KW-0175">Coiled coil</keyword>
<dbReference type="Proteomes" id="UP000199665">
    <property type="component" value="Unassembled WGS sequence"/>
</dbReference>
<name>A0ABY0YC35_9PSED</name>
<evidence type="ECO:0008006" key="4">
    <source>
        <dbReference type="Google" id="ProtNLM"/>
    </source>
</evidence>
<protein>
    <recommendedName>
        <fullName evidence="4">Double zinc ribbon</fullName>
    </recommendedName>
</protein>
<evidence type="ECO:0000313" key="3">
    <source>
        <dbReference type="Proteomes" id="UP000199665"/>
    </source>
</evidence>
<accession>A0ABY0YC35</accession>
<dbReference type="RefSeq" id="WP_090467832.1">
    <property type="nucleotide sequence ID" value="NZ_FNRV01000001.1"/>
</dbReference>
<dbReference type="EMBL" id="FNRV01000001">
    <property type="protein sequence ID" value="SED31285.1"/>
    <property type="molecule type" value="Genomic_DNA"/>
</dbReference>
<feature type="coiled-coil region" evidence="1">
    <location>
        <begin position="47"/>
        <end position="95"/>
    </location>
</feature>
<evidence type="ECO:0000256" key="1">
    <source>
        <dbReference type="SAM" id="Coils"/>
    </source>
</evidence>
<comment type="caution">
    <text evidence="2">The sequence shown here is derived from an EMBL/GenBank/DDBJ whole genome shotgun (WGS) entry which is preliminary data.</text>
</comment>
<sequence>MRNIKTREGFEFWDKVNALPHYAFLLSPSGKSVQKFEDKAMGNWIDVHEAQKIVDQAQDRISELRDELGAAKGEYDRAVNKLDDLQLRLSAADQRIDDFAGGECEWHREADSGIWNSGCGETWSFHEDGPEENGMNFCHSCGKSLVVACDEEEPDSDDDWRMNPCKQGHRDVGAAGSVAHCYQCDEKIEAATTQEAFERWNATHPKQ</sequence>
<keyword evidence="3" id="KW-1185">Reference proteome</keyword>
<proteinExistence type="predicted"/>